<gene>
    <name evidence="2" type="ORF">Y1Q_0011915</name>
</gene>
<reference evidence="2 3" key="1">
    <citation type="journal article" date="2012" name="Genome Biol.">
        <title>Sequencing three crocodilian genomes to illuminate the evolution of archosaurs and amniotes.</title>
        <authorList>
            <person name="St John J.A."/>
            <person name="Braun E.L."/>
            <person name="Isberg S.R."/>
            <person name="Miles L.G."/>
            <person name="Chong A.Y."/>
            <person name="Gongora J."/>
            <person name="Dalzell P."/>
            <person name="Moran C."/>
            <person name="Bed'hom B."/>
            <person name="Abzhanov A."/>
            <person name="Burgess S.C."/>
            <person name="Cooksey A.M."/>
            <person name="Castoe T.A."/>
            <person name="Crawford N.G."/>
            <person name="Densmore L.D."/>
            <person name="Drew J.C."/>
            <person name="Edwards S.V."/>
            <person name="Faircloth B.C."/>
            <person name="Fujita M.K."/>
            <person name="Greenwold M.J."/>
            <person name="Hoffmann F.G."/>
            <person name="Howard J.M."/>
            <person name="Iguchi T."/>
            <person name="Janes D.E."/>
            <person name="Khan S.Y."/>
            <person name="Kohno S."/>
            <person name="de Koning A.J."/>
            <person name="Lance S.L."/>
            <person name="McCarthy F.M."/>
            <person name="McCormack J.E."/>
            <person name="Merchant M.E."/>
            <person name="Peterson D.G."/>
            <person name="Pollock D.D."/>
            <person name="Pourmand N."/>
            <person name="Raney B.J."/>
            <person name="Roessler K.A."/>
            <person name="Sanford J.R."/>
            <person name="Sawyer R.H."/>
            <person name="Schmidt C.J."/>
            <person name="Triplett E.W."/>
            <person name="Tuberville T.D."/>
            <person name="Venegas-Anaya M."/>
            <person name="Howard J.T."/>
            <person name="Jarvis E.D."/>
            <person name="Guillette L.J.Jr."/>
            <person name="Glenn T.C."/>
            <person name="Green R.E."/>
            <person name="Ray D.A."/>
        </authorList>
    </citation>
    <scope>NUCLEOTIDE SEQUENCE [LARGE SCALE GENOMIC DNA]</scope>
    <source>
        <strain evidence="2">KSC_2009_1</strain>
    </source>
</reference>
<dbReference type="Proteomes" id="UP000050525">
    <property type="component" value="Unassembled WGS sequence"/>
</dbReference>
<comment type="caution">
    <text evidence="2">The sequence shown here is derived from an EMBL/GenBank/DDBJ whole genome shotgun (WGS) entry which is preliminary data.</text>
</comment>
<dbReference type="AlphaFoldDB" id="A0A151NCD2"/>
<organism evidence="2 3">
    <name type="scientific">Alligator mississippiensis</name>
    <name type="common">American alligator</name>
    <dbReference type="NCBI Taxonomy" id="8496"/>
    <lineage>
        <taxon>Eukaryota</taxon>
        <taxon>Metazoa</taxon>
        <taxon>Chordata</taxon>
        <taxon>Craniata</taxon>
        <taxon>Vertebrata</taxon>
        <taxon>Euteleostomi</taxon>
        <taxon>Archelosauria</taxon>
        <taxon>Archosauria</taxon>
        <taxon>Crocodylia</taxon>
        <taxon>Alligatoridae</taxon>
        <taxon>Alligatorinae</taxon>
        <taxon>Alligator</taxon>
    </lineage>
</organism>
<dbReference type="EMBL" id="AKHW03003404">
    <property type="protein sequence ID" value="KYO34476.1"/>
    <property type="molecule type" value="Genomic_DNA"/>
</dbReference>
<evidence type="ECO:0000313" key="2">
    <source>
        <dbReference type="EMBL" id="KYO34476.1"/>
    </source>
</evidence>
<evidence type="ECO:0000313" key="3">
    <source>
        <dbReference type="Proteomes" id="UP000050525"/>
    </source>
</evidence>
<feature type="region of interest" description="Disordered" evidence="1">
    <location>
        <begin position="1"/>
        <end position="20"/>
    </location>
</feature>
<name>A0A151NCD2_ALLMI</name>
<evidence type="ECO:0000256" key="1">
    <source>
        <dbReference type="SAM" id="MobiDB-lite"/>
    </source>
</evidence>
<keyword evidence="3" id="KW-1185">Reference proteome</keyword>
<accession>A0A151NCD2</accession>
<protein>
    <submittedName>
        <fullName evidence="2">Uncharacterized protein</fullName>
    </submittedName>
</protein>
<feature type="region of interest" description="Disordered" evidence="1">
    <location>
        <begin position="33"/>
        <end position="89"/>
    </location>
</feature>
<proteinExistence type="predicted"/>
<sequence>MSSQAGRELPAQAGPCSPARNCLPVIDDEYYPLPGKSDWWKPKQQQRPPKTGSEEPENLPEGPAWQTGPNDWFRDDEPESESMRECQNLSYPVQERTVLFAEE</sequence>